<protein>
    <submittedName>
        <fullName evidence="1">Uncharacterized protein</fullName>
    </submittedName>
</protein>
<dbReference type="AlphaFoldDB" id="C7NDN2"/>
<reference evidence="1 2" key="1">
    <citation type="journal article" date="2009" name="Stand. Genomic Sci.">
        <title>Complete genome sequence of Leptotrichia buccalis type strain (C-1013-b).</title>
        <authorList>
            <person name="Ivanova N."/>
            <person name="Gronow S."/>
            <person name="Lapidus A."/>
            <person name="Copeland A."/>
            <person name="Glavina Del Rio T."/>
            <person name="Nolan M."/>
            <person name="Lucas S."/>
            <person name="Chen F."/>
            <person name="Tice H."/>
            <person name="Cheng J.F."/>
            <person name="Saunders E."/>
            <person name="Bruce D."/>
            <person name="Goodwin L."/>
            <person name="Brettin T."/>
            <person name="Detter J.C."/>
            <person name="Han C."/>
            <person name="Pitluck S."/>
            <person name="Mikhailova N."/>
            <person name="Pati A."/>
            <person name="Mavrommatis K."/>
            <person name="Chen A."/>
            <person name="Palaniappan K."/>
            <person name="Land M."/>
            <person name="Hauser L."/>
            <person name="Chang Y.J."/>
            <person name="Jeffries C.D."/>
            <person name="Chain P."/>
            <person name="Rohde C."/>
            <person name="Goker M."/>
            <person name="Bristow J."/>
            <person name="Eisen J.A."/>
            <person name="Markowitz V."/>
            <person name="Hugenholtz P."/>
            <person name="Kyrpides N.C."/>
            <person name="Klenk H.P."/>
        </authorList>
    </citation>
    <scope>NUCLEOTIDE SEQUENCE [LARGE SCALE GENOMIC DNA]</scope>
    <source>
        <strain evidence="2">ATCC 14201 / DSM 1135 / JCM 12969 / NCTC 10249 / C-1013-b</strain>
    </source>
</reference>
<organism evidence="1 2">
    <name type="scientific">Leptotrichia buccalis (strain ATCC 14201 / DSM 1135 / JCM 12969 / NCTC 10249 / C-1013-b)</name>
    <dbReference type="NCBI Taxonomy" id="523794"/>
    <lineage>
        <taxon>Bacteria</taxon>
        <taxon>Fusobacteriati</taxon>
        <taxon>Fusobacteriota</taxon>
        <taxon>Fusobacteriia</taxon>
        <taxon>Fusobacteriales</taxon>
        <taxon>Leptotrichiaceae</taxon>
        <taxon>Leptotrichia</taxon>
    </lineage>
</organism>
<dbReference type="Proteomes" id="UP000001910">
    <property type="component" value="Chromosome"/>
</dbReference>
<dbReference type="EMBL" id="CP001685">
    <property type="protein sequence ID" value="ACV38194.1"/>
    <property type="molecule type" value="Genomic_DNA"/>
</dbReference>
<evidence type="ECO:0000313" key="2">
    <source>
        <dbReference type="Proteomes" id="UP000001910"/>
    </source>
</evidence>
<evidence type="ECO:0000313" key="1">
    <source>
        <dbReference type="EMBL" id="ACV38194.1"/>
    </source>
</evidence>
<dbReference type="KEGG" id="lba:Lebu_0274"/>
<gene>
    <name evidence="1" type="ordered locus">Lebu_0274</name>
</gene>
<keyword evidence="2" id="KW-1185">Reference proteome</keyword>
<accession>C7NDN2</accession>
<sequence length="43" mass="5013">MSYPEHGKGGAFKLLPVDKMDIKYDKLDILPNPRTDLILREKR</sequence>
<dbReference type="STRING" id="523794.Lebu_0274"/>
<dbReference type="HOGENOM" id="CLU_3235554_0_0_0"/>
<name>C7NDN2_LEPBD</name>
<proteinExistence type="predicted"/>